<dbReference type="GeneID" id="88175244"/>
<gene>
    <name evidence="9" type="ORF">PUMCH_004183</name>
</gene>
<dbReference type="PANTHER" id="PTHR47254:SF1">
    <property type="entry name" value="CELL WALL MANNOPROTEIN CIS3-RELATED"/>
    <property type="match status" value="1"/>
</dbReference>
<dbReference type="EMBL" id="CP138898">
    <property type="protein sequence ID" value="WPK26821.1"/>
    <property type="molecule type" value="Genomic_DNA"/>
</dbReference>
<protein>
    <recommendedName>
        <fullName evidence="8">Cell wall mannoprotein PIR1-like C-terminal domain-containing protein</fullName>
    </recommendedName>
</protein>
<feature type="signal peptide" evidence="7">
    <location>
        <begin position="1"/>
        <end position="15"/>
    </location>
</feature>
<evidence type="ECO:0000256" key="5">
    <source>
        <dbReference type="ARBA" id="ARBA00022737"/>
    </source>
</evidence>
<feature type="chain" id="PRO_5043388208" description="Cell wall mannoprotein PIR1-like C-terminal domain-containing protein" evidence="7">
    <location>
        <begin position="16"/>
        <end position="269"/>
    </location>
</feature>
<evidence type="ECO:0000256" key="4">
    <source>
        <dbReference type="ARBA" id="ARBA00022729"/>
    </source>
</evidence>
<dbReference type="GO" id="GO:0005199">
    <property type="term" value="F:structural constituent of cell wall"/>
    <property type="evidence" value="ECO:0007669"/>
    <property type="project" value="InterPro"/>
</dbReference>
<accession>A0AAX4HEK1</accession>
<keyword evidence="3" id="KW-0964">Secreted</keyword>
<dbReference type="AlphaFoldDB" id="A0AAX4HEK1"/>
<evidence type="ECO:0000256" key="3">
    <source>
        <dbReference type="ARBA" id="ARBA00022525"/>
    </source>
</evidence>
<evidence type="ECO:0000256" key="2">
    <source>
        <dbReference type="ARBA" id="ARBA00022512"/>
    </source>
</evidence>
<evidence type="ECO:0000259" key="8">
    <source>
        <dbReference type="Pfam" id="PF22799"/>
    </source>
</evidence>
<comment type="similarity">
    <text evidence="6">Belongs to the PIR protein family.</text>
</comment>
<dbReference type="Pfam" id="PF22799">
    <property type="entry name" value="PIR1-like_C"/>
    <property type="match status" value="1"/>
</dbReference>
<feature type="domain" description="Cell wall mannoprotein PIR1-like C-terminal" evidence="8">
    <location>
        <begin position="186"/>
        <end position="259"/>
    </location>
</feature>
<keyword evidence="4 7" id="KW-0732">Signal</keyword>
<comment type="subcellular location">
    <subcellularLocation>
        <location evidence="1">Secreted</location>
        <location evidence="1">Cell wall</location>
    </subcellularLocation>
</comment>
<dbReference type="GO" id="GO:0031505">
    <property type="term" value="P:fungal-type cell wall organization"/>
    <property type="evidence" value="ECO:0007669"/>
    <property type="project" value="UniProtKB-ARBA"/>
</dbReference>
<dbReference type="Proteomes" id="UP001338582">
    <property type="component" value="Chromosome 5"/>
</dbReference>
<evidence type="ECO:0000256" key="1">
    <source>
        <dbReference type="ARBA" id="ARBA00004191"/>
    </source>
</evidence>
<keyword evidence="10" id="KW-1185">Reference proteome</keyword>
<dbReference type="KEGG" id="asau:88175244"/>
<dbReference type="InterPro" id="IPR051153">
    <property type="entry name" value="Yeast_CWMannoprotein_PIR"/>
</dbReference>
<evidence type="ECO:0000313" key="10">
    <source>
        <dbReference type="Proteomes" id="UP001338582"/>
    </source>
</evidence>
<dbReference type="InterPro" id="IPR000420">
    <property type="entry name" value="Yeast_PIR_rpt"/>
</dbReference>
<dbReference type="InterPro" id="IPR054508">
    <property type="entry name" value="PIR1-like_C"/>
</dbReference>
<sequence length="269" mass="28384">MKLTACLALGAIAQAAYVPSEPWTTLTPSAPAPTGAITDHPSWFGIQIVAQEVKKDKRDGVAQIGDGQVQKQTSITLLTPAPPKPTAPIINQIGDGQIQNQISNNKPVTIVNQIGDGQIQNQKISTSSVINQIGDGQIQNQPKPTVAGQISDGQPQATGTVPAGGSKFPQACLAENNLAMKLDKTVLTDSKGRIGAIVANRQFQFDGPPPQAGTIFAAGWSITQNGTLALGNSDMFYQCLSGDFYNLYDQTQGAQCQPVKFSIIELVKC</sequence>
<dbReference type="PROSITE" id="PS50256">
    <property type="entry name" value="PIR_REPEAT_2"/>
    <property type="match status" value="1"/>
</dbReference>
<keyword evidence="2" id="KW-0134">Cell wall</keyword>
<dbReference type="GO" id="GO:0009277">
    <property type="term" value="C:fungal-type cell wall"/>
    <property type="evidence" value="ECO:0007669"/>
    <property type="project" value="TreeGrafter"/>
</dbReference>
<organism evidence="9 10">
    <name type="scientific">Australozyma saopauloensis</name>
    <dbReference type="NCBI Taxonomy" id="291208"/>
    <lineage>
        <taxon>Eukaryota</taxon>
        <taxon>Fungi</taxon>
        <taxon>Dikarya</taxon>
        <taxon>Ascomycota</taxon>
        <taxon>Saccharomycotina</taxon>
        <taxon>Pichiomycetes</taxon>
        <taxon>Metschnikowiaceae</taxon>
        <taxon>Australozyma</taxon>
    </lineage>
</organism>
<name>A0AAX4HEK1_9ASCO</name>
<reference evidence="9 10" key="1">
    <citation type="submission" date="2023-10" db="EMBL/GenBank/DDBJ databases">
        <title>Draft Genome Sequence of Candida saopaulonensis from a very Premature Infant with Sepsis.</title>
        <authorList>
            <person name="Ning Y."/>
            <person name="Dai R."/>
            <person name="Xiao M."/>
            <person name="Xu Y."/>
            <person name="Yan Q."/>
            <person name="Zhang L."/>
        </authorList>
    </citation>
    <scope>NUCLEOTIDE SEQUENCE [LARGE SCALE GENOMIC DNA]</scope>
    <source>
        <strain evidence="9 10">19XY460</strain>
    </source>
</reference>
<dbReference type="RefSeq" id="XP_062879200.1">
    <property type="nucleotide sequence ID" value="XM_063023130.1"/>
</dbReference>
<evidence type="ECO:0000256" key="7">
    <source>
        <dbReference type="SAM" id="SignalP"/>
    </source>
</evidence>
<proteinExistence type="inferred from homology"/>
<dbReference type="PANTHER" id="PTHR47254">
    <property type="entry name" value="CELL WALL MANNOPROTEIN CIS3-RELATED"/>
    <property type="match status" value="1"/>
</dbReference>
<evidence type="ECO:0000313" key="9">
    <source>
        <dbReference type="EMBL" id="WPK26821.1"/>
    </source>
</evidence>
<evidence type="ECO:0000256" key="6">
    <source>
        <dbReference type="ARBA" id="ARBA00038219"/>
    </source>
</evidence>
<keyword evidence="5" id="KW-0677">Repeat</keyword>